<evidence type="ECO:0000259" key="2">
    <source>
        <dbReference type="Pfam" id="PF01882"/>
    </source>
</evidence>
<keyword evidence="1" id="KW-1133">Transmembrane helix</keyword>
<protein>
    <submittedName>
        <fullName evidence="3">DUF58 domain-containing protein</fullName>
    </submittedName>
</protein>
<gene>
    <name evidence="3" type="ORF">ACFQZV_00065</name>
</gene>
<dbReference type="InterPro" id="IPR002881">
    <property type="entry name" value="DUF58"/>
</dbReference>
<keyword evidence="4" id="KW-1185">Reference proteome</keyword>
<keyword evidence="1" id="KW-0812">Transmembrane</keyword>
<accession>A0ABW2ZMG3</accession>
<dbReference type="EMBL" id="JBHTIM010000001">
    <property type="protein sequence ID" value="MFD0779690.1"/>
    <property type="molecule type" value="Genomic_DNA"/>
</dbReference>
<dbReference type="Pfam" id="PF01882">
    <property type="entry name" value="DUF58"/>
    <property type="match status" value="1"/>
</dbReference>
<name>A0ABW2ZMG3_9MICO</name>
<keyword evidence="1" id="KW-0472">Membrane</keyword>
<reference evidence="4" key="1">
    <citation type="journal article" date="2019" name="Int. J. Syst. Evol. Microbiol.">
        <title>The Global Catalogue of Microorganisms (GCM) 10K type strain sequencing project: providing services to taxonomists for standard genome sequencing and annotation.</title>
        <authorList>
            <consortium name="The Broad Institute Genomics Platform"/>
            <consortium name="The Broad Institute Genome Sequencing Center for Infectious Disease"/>
            <person name="Wu L."/>
            <person name="Ma J."/>
        </authorList>
    </citation>
    <scope>NUCLEOTIDE SEQUENCE [LARGE SCALE GENOMIC DNA]</scope>
    <source>
        <strain evidence="4">CCUG 50754</strain>
    </source>
</reference>
<evidence type="ECO:0000313" key="3">
    <source>
        <dbReference type="EMBL" id="MFD0779690.1"/>
    </source>
</evidence>
<dbReference type="PANTHER" id="PTHR34351">
    <property type="entry name" value="SLR1927 PROTEIN-RELATED"/>
    <property type="match status" value="1"/>
</dbReference>
<feature type="domain" description="DUF58" evidence="2">
    <location>
        <begin position="246"/>
        <end position="329"/>
    </location>
</feature>
<evidence type="ECO:0000313" key="4">
    <source>
        <dbReference type="Proteomes" id="UP001597042"/>
    </source>
</evidence>
<evidence type="ECO:0000256" key="1">
    <source>
        <dbReference type="SAM" id="Phobius"/>
    </source>
</evidence>
<feature type="transmembrane region" description="Helical" evidence="1">
    <location>
        <begin position="62"/>
        <end position="82"/>
    </location>
</feature>
<dbReference type="RefSeq" id="WP_378753822.1">
    <property type="nucleotide sequence ID" value="NZ_JBHSSV010000021.1"/>
</dbReference>
<dbReference type="Proteomes" id="UP001597042">
    <property type="component" value="Unassembled WGS sequence"/>
</dbReference>
<organism evidence="3 4">
    <name type="scientific">Microbacterium koreense</name>
    <dbReference type="NCBI Taxonomy" id="323761"/>
    <lineage>
        <taxon>Bacteria</taxon>
        <taxon>Bacillati</taxon>
        <taxon>Actinomycetota</taxon>
        <taxon>Actinomycetes</taxon>
        <taxon>Micrococcales</taxon>
        <taxon>Microbacteriaceae</taxon>
        <taxon>Microbacterium</taxon>
    </lineage>
</organism>
<comment type="caution">
    <text evidence="3">The sequence shown here is derived from an EMBL/GenBank/DDBJ whole genome shotgun (WGS) entry which is preliminary data.</text>
</comment>
<sequence>MTRASTTSGADAPTEATAVTATSVDSRRYVGVVVRLTRFARRATGHTRTVASWLARTVRPPGALVIVAATLGLLLGIAFGWIEWMVGGVAALLLLAASVPFLFGSRSYDVGLSLSRERVVAGEDLTGEVVVRNHGRRVALPGRIDIPVGPGLVEFGVPLLRPGHTVSQPLEIPRMRRGVVPIGPATTVRGDPVGLLRREHAFADVHTVFVHPRTVDLPSTSAGFVRDLEGSPTRRIVDDDMSFHAIRPYAPGDSRRQVHWRSTAKTGTLMVRQYEESRRSRMAVVWSVDPAEYLDADEFELAVSCAASLGLRAVRDARDVALVSGGEIPRAVKGRRREIRQLPAPSPRGMLDGFCAVRQYEHTMPIVDVCRLTAETRERLSVAFVVVGSRVPLASLQQAALAFSADTAVVAVICDERAHPRLQPMSALTVMTVGTLGDLSGLLLRGVTA</sequence>
<proteinExistence type="predicted"/>